<keyword evidence="4 8" id="KW-0812">Transmembrane</keyword>
<gene>
    <name evidence="10" type="ORF">AC625_02130</name>
</gene>
<evidence type="ECO:0000256" key="1">
    <source>
        <dbReference type="ARBA" id="ARBA00004651"/>
    </source>
</evidence>
<dbReference type="GO" id="GO:0043190">
    <property type="term" value="C:ATP-binding cassette (ABC) transporter complex"/>
    <property type="evidence" value="ECO:0007669"/>
    <property type="project" value="InterPro"/>
</dbReference>
<keyword evidence="3" id="KW-1003">Cell membrane</keyword>
<keyword evidence="2 8" id="KW-0813">Transport</keyword>
<feature type="transmembrane region" description="Helical" evidence="8">
    <location>
        <begin position="20"/>
        <end position="43"/>
    </location>
</feature>
<evidence type="ECO:0000256" key="4">
    <source>
        <dbReference type="ARBA" id="ARBA00022692"/>
    </source>
</evidence>
<evidence type="ECO:0000256" key="8">
    <source>
        <dbReference type="RuleBase" id="RU363032"/>
    </source>
</evidence>
<dbReference type="InterPro" id="IPR010065">
    <property type="entry name" value="AA_ABC_transptr_permease_3TM"/>
</dbReference>
<evidence type="ECO:0000313" key="11">
    <source>
        <dbReference type="Proteomes" id="UP000037146"/>
    </source>
</evidence>
<dbReference type="STRING" id="1679170.AC625_02130"/>
<dbReference type="Gene3D" id="1.10.3720.10">
    <property type="entry name" value="MetI-like"/>
    <property type="match status" value="1"/>
</dbReference>
<dbReference type="FunFam" id="1.10.3720.10:FF:000006">
    <property type="entry name" value="Glutamate/aspartate ABC transporter, permease protein GltK"/>
    <property type="match status" value="1"/>
</dbReference>
<evidence type="ECO:0000256" key="6">
    <source>
        <dbReference type="ARBA" id="ARBA00022989"/>
    </source>
</evidence>
<dbReference type="InterPro" id="IPR035906">
    <property type="entry name" value="MetI-like_sf"/>
</dbReference>
<keyword evidence="5" id="KW-0029">Amino-acid transport</keyword>
<dbReference type="AlphaFoldDB" id="A0A0K9GP48"/>
<dbReference type="SUPFAM" id="SSF161098">
    <property type="entry name" value="MetI-like"/>
    <property type="match status" value="1"/>
</dbReference>
<dbReference type="PATRIC" id="fig|1679170.3.peg.416"/>
<dbReference type="InterPro" id="IPR000515">
    <property type="entry name" value="MetI-like"/>
</dbReference>
<keyword evidence="7 8" id="KW-0472">Membrane</keyword>
<dbReference type="EMBL" id="LFZW01000001">
    <property type="protein sequence ID" value="KMY48459.1"/>
    <property type="molecule type" value="Genomic_DNA"/>
</dbReference>
<dbReference type="CDD" id="cd06261">
    <property type="entry name" value="TM_PBP2"/>
    <property type="match status" value="1"/>
</dbReference>
<feature type="transmembrane region" description="Helical" evidence="8">
    <location>
        <begin position="55"/>
        <end position="75"/>
    </location>
</feature>
<evidence type="ECO:0000256" key="3">
    <source>
        <dbReference type="ARBA" id="ARBA00022475"/>
    </source>
</evidence>
<organism evidence="10 11">
    <name type="scientific">Peribacillus loiseleuriae</name>
    <dbReference type="NCBI Taxonomy" id="1679170"/>
    <lineage>
        <taxon>Bacteria</taxon>
        <taxon>Bacillati</taxon>
        <taxon>Bacillota</taxon>
        <taxon>Bacilli</taxon>
        <taxon>Bacillales</taxon>
        <taxon>Bacillaceae</taxon>
        <taxon>Peribacillus</taxon>
    </lineage>
</organism>
<dbReference type="NCBIfam" id="TIGR01726">
    <property type="entry name" value="HEQRo_perm_3TM"/>
    <property type="match status" value="1"/>
</dbReference>
<keyword evidence="6 8" id="KW-1133">Transmembrane helix</keyword>
<protein>
    <recommendedName>
        <fullName evidence="9">ABC transmembrane type-1 domain-containing protein</fullName>
    </recommendedName>
</protein>
<accession>A0A0K9GP48</accession>
<reference evidence="11" key="1">
    <citation type="submission" date="2015-07" db="EMBL/GenBank/DDBJ databases">
        <title>Genome sequencing project for genomic taxonomy and phylogenomics of Bacillus-like bacteria.</title>
        <authorList>
            <person name="Liu B."/>
            <person name="Wang J."/>
            <person name="Zhu Y."/>
            <person name="Liu G."/>
            <person name="Chen Q."/>
            <person name="Chen Z."/>
            <person name="Lan J."/>
            <person name="Che J."/>
            <person name="Ge C."/>
            <person name="Shi H."/>
            <person name="Pan Z."/>
            <person name="Liu X."/>
        </authorList>
    </citation>
    <scope>NUCLEOTIDE SEQUENCE [LARGE SCALE GENOMIC DNA]</scope>
    <source>
        <strain evidence="11">FJAT-27997</strain>
    </source>
</reference>
<name>A0A0K9GP48_9BACI</name>
<comment type="similarity">
    <text evidence="8">Belongs to the binding-protein-dependent transport system permease family.</text>
</comment>
<feature type="transmembrane region" description="Helical" evidence="8">
    <location>
        <begin position="189"/>
        <end position="209"/>
    </location>
</feature>
<evidence type="ECO:0000256" key="5">
    <source>
        <dbReference type="ARBA" id="ARBA00022970"/>
    </source>
</evidence>
<dbReference type="Pfam" id="PF00528">
    <property type="entry name" value="BPD_transp_1"/>
    <property type="match status" value="1"/>
</dbReference>
<comment type="subcellular location">
    <subcellularLocation>
        <location evidence="1 8">Cell membrane</location>
        <topology evidence="1 8">Multi-pass membrane protein</topology>
    </subcellularLocation>
</comment>
<proteinExistence type="inferred from homology"/>
<dbReference type="PANTHER" id="PTHR30614:SF0">
    <property type="entry name" value="L-CYSTINE TRANSPORT SYSTEM PERMEASE PROTEIN TCYL"/>
    <property type="match status" value="1"/>
</dbReference>
<dbReference type="OrthoDB" id="9805999at2"/>
<keyword evidence="11" id="KW-1185">Reference proteome</keyword>
<feature type="domain" description="ABC transmembrane type-1" evidence="9">
    <location>
        <begin position="19"/>
        <end position="210"/>
    </location>
</feature>
<dbReference type="PROSITE" id="PS50928">
    <property type="entry name" value="ABC_TM1"/>
    <property type="match status" value="1"/>
</dbReference>
<dbReference type="GO" id="GO:0015184">
    <property type="term" value="F:L-cystine transmembrane transporter activity"/>
    <property type="evidence" value="ECO:0007669"/>
    <property type="project" value="TreeGrafter"/>
</dbReference>
<dbReference type="RefSeq" id="WP_049679783.1">
    <property type="nucleotide sequence ID" value="NZ_LFZW01000001.1"/>
</dbReference>
<evidence type="ECO:0000256" key="2">
    <source>
        <dbReference type="ARBA" id="ARBA00022448"/>
    </source>
</evidence>
<comment type="caution">
    <text evidence="10">The sequence shown here is derived from an EMBL/GenBank/DDBJ whole genome shotgun (WGS) entry which is preliminary data.</text>
</comment>
<evidence type="ECO:0000313" key="10">
    <source>
        <dbReference type="EMBL" id="KMY48459.1"/>
    </source>
</evidence>
<dbReference type="InterPro" id="IPR043429">
    <property type="entry name" value="ArtM/GltK/GlnP/TcyL/YhdX-like"/>
</dbReference>
<feature type="transmembrane region" description="Helical" evidence="8">
    <location>
        <begin position="81"/>
        <end position="100"/>
    </location>
</feature>
<dbReference type="PANTHER" id="PTHR30614">
    <property type="entry name" value="MEMBRANE COMPONENT OF AMINO ACID ABC TRANSPORTER"/>
    <property type="match status" value="1"/>
</dbReference>
<evidence type="ECO:0000256" key="7">
    <source>
        <dbReference type="ARBA" id="ARBA00023136"/>
    </source>
</evidence>
<dbReference type="Proteomes" id="UP000037146">
    <property type="component" value="Unassembled WGS sequence"/>
</dbReference>
<evidence type="ECO:0000259" key="9">
    <source>
        <dbReference type="PROSITE" id="PS50928"/>
    </source>
</evidence>
<sequence length="223" mass="24831">MNFDLSYMLEVLPGIIKYLPITLLLAVVSMFFAIVIGLVIALIRNSHIFGLSHLASLYISLFRGMPTLVQLFIIYYGLPQIFPSLTTMGAMTAAIIGFSLKESSYLAEIFRAGLNSVEKGQMEAGLAVGMKKSQIYFRIILPQAALNALPATGNTFISLTKETSLAFTLGITELFAEGKMIASASMRFFETYLAVGLVYWLLIILYSWGQKYLEIWLSKPLRR</sequence>